<evidence type="ECO:0000256" key="1">
    <source>
        <dbReference type="SAM" id="MobiDB-lite"/>
    </source>
</evidence>
<accession>A0A2T4B7W1</accession>
<gene>
    <name evidence="2" type="ORF">BBK36DRAFT_1170152</name>
</gene>
<protein>
    <submittedName>
        <fullName evidence="2">Uncharacterized protein</fullName>
    </submittedName>
</protein>
<feature type="compositionally biased region" description="Pro residues" evidence="1">
    <location>
        <begin position="45"/>
        <end position="54"/>
    </location>
</feature>
<feature type="region of interest" description="Disordered" evidence="1">
    <location>
        <begin position="1"/>
        <end position="137"/>
    </location>
</feature>
<dbReference type="EMBL" id="KZ680215">
    <property type="protein sequence ID" value="PTB65416.1"/>
    <property type="molecule type" value="Genomic_DNA"/>
</dbReference>
<dbReference type="GeneID" id="36603528"/>
<evidence type="ECO:0000313" key="2">
    <source>
        <dbReference type="EMBL" id="PTB65416.1"/>
    </source>
</evidence>
<reference evidence="3" key="1">
    <citation type="submission" date="2016-07" db="EMBL/GenBank/DDBJ databases">
        <title>Multiple horizontal gene transfer events from other fungi enriched the ability of initially mycotrophic Trichoderma (Ascomycota) to feed on dead plant biomass.</title>
        <authorList>
            <consortium name="DOE Joint Genome Institute"/>
            <person name="Atanasova L."/>
            <person name="Chenthamara K."/>
            <person name="Zhang J."/>
            <person name="Grujic M."/>
            <person name="Henrissat B."/>
            <person name="Kuo A."/>
            <person name="Aerts A."/>
            <person name="Salamov A."/>
            <person name="Lipzen A."/>
            <person name="Labutti K."/>
            <person name="Barry K."/>
            <person name="Miao Y."/>
            <person name="Rahimi M.J."/>
            <person name="Shen Q."/>
            <person name="Grigoriev I.V."/>
            <person name="Kubicek C.P."/>
            <person name="Druzhinina I.S."/>
        </authorList>
    </citation>
    <scope>NUCLEOTIDE SEQUENCE [LARGE SCALE GENOMIC DNA]</scope>
    <source>
        <strain evidence="3">TUCIM 6016</strain>
    </source>
</reference>
<dbReference type="AlphaFoldDB" id="A0A2T4B7W1"/>
<proteinExistence type="predicted"/>
<name>A0A2T4B7W1_9HYPO</name>
<feature type="compositionally biased region" description="Basic residues" evidence="1">
    <location>
        <begin position="115"/>
        <end position="136"/>
    </location>
</feature>
<organism evidence="2 3">
    <name type="scientific">Trichoderma citrinoviride</name>
    <dbReference type="NCBI Taxonomy" id="58853"/>
    <lineage>
        <taxon>Eukaryota</taxon>
        <taxon>Fungi</taxon>
        <taxon>Dikarya</taxon>
        <taxon>Ascomycota</taxon>
        <taxon>Pezizomycotina</taxon>
        <taxon>Sordariomycetes</taxon>
        <taxon>Hypocreomycetidae</taxon>
        <taxon>Hypocreales</taxon>
        <taxon>Hypocreaceae</taxon>
        <taxon>Trichoderma</taxon>
    </lineage>
</organism>
<dbReference type="Proteomes" id="UP000241546">
    <property type="component" value="Unassembled WGS sequence"/>
</dbReference>
<sequence>MPPQTRSSSSSSSNHLPFPSNRANTTTTSNSTSTGTRYRHTPRPNNIPNPPYQQYPPSFSYTLGASAGPRPARRSSRSLANSERYEYTLIRTKKKTPHGPPQPNNTRLSTQPSRVPRHKHRRRRRHHHHHRHHGHRVHPEALLMPVVTAPVPNHQEQPLLLPLTPGLPTWRRPNLPPLRPATLPLSYFCRVAPYQPGQVPSVQSPYYFLVHLPEDQTTSSLILQQQQQQSPLTPNCLVSPYSLYRP</sequence>
<evidence type="ECO:0000313" key="3">
    <source>
        <dbReference type="Proteomes" id="UP000241546"/>
    </source>
</evidence>
<dbReference type="OrthoDB" id="10632782at2759"/>
<dbReference type="RefSeq" id="XP_024748736.1">
    <property type="nucleotide sequence ID" value="XM_024895410.1"/>
</dbReference>
<feature type="compositionally biased region" description="Polar residues" evidence="1">
    <location>
        <begin position="104"/>
        <end position="113"/>
    </location>
</feature>
<keyword evidence="3" id="KW-1185">Reference proteome</keyword>
<feature type="compositionally biased region" description="Low complexity" evidence="1">
    <location>
        <begin position="24"/>
        <end position="36"/>
    </location>
</feature>